<keyword evidence="2" id="KW-1185">Reference proteome</keyword>
<accession>A0ACC0A9C8</accession>
<organism evidence="1 2">
    <name type="scientific">Catharanthus roseus</name>
    <name type="common">Madagascar periwinkle</name>
    <name type="synonym">Vinca rosea</name>
    <dbReference type="NCBI Taxonomy" id="4058"/>
    <lineage>
        <taxon>Eukaryota</taxon>
        <taxon>Viridiplantae</taxon>
        <taxon>Streptophyta</taxon>
        <taxon>Embryophyta</taxon>
        <taxon>Tracheophyta</taxon>
        <taxon>Spermatophyta</taxon>
        <taxon>Magnoliopsida</taxon>
        <taxon>eudicotyledons</taxon>
        <taxon>Gunneridae</taxon>
        <taxon>Pentapetalae</taxon>
        <taxon>asterids</taxon>
        <taxon>lamiids</taxon>
        <taxon>Gentianales</taxon>
        <taxon>Apocynaceae</taxon>
        <taxon>Rauvolfioideae</taxon>
        <taxon>Vinceae</taxon>
        <taxon>Catharanthinae</taxon>
        <taxon>Catharanthus</taxon>
    </lineage>
</organism>
<evidence type="ECO:0000313" key="1">
    <source>
        <dbReference type="EMBL" id="KAI5656018.1"/>
    </source>
</evidence>
<dbReference type="Proteomes" id="UP001060085">
    <property type="component" value="Linkage Group LG06"/>
</dbReference>
<gene>
    <name evidence="1" type="ORF">M9H77_24811</name>
</gene>
<proteinExistence type="predicted"/>
<comment type="caution">
    <text evidence="1">The sequence shown here is derived from an EMBL/GenBank/DDBJ whole genome shotgun (WGS) entry which is preliminary data.</text>
</comment>
<protein>
    <submittedName>
        <fullName evidence="1">Uncharacterized protein</fullName>
    </submittedName>
</protein>
<sequence>MCPPALDSPEYMVLNDSNEEAILYLDSFKPGSPLPRNVIEDINPYQYRPSRLPDGIWYIVHSTENKKNEFGFWEVKEEAYEIFTNSCISGWRTTLEFFELKDSLEQPRTNWVMEEYSIIQKGESATNKEKELRKLCRVFLRSSNKEMLPDSRGTASDGRDESHMMPSIAPSVDNVPRKGSPSESLMKDADEGTTFLSVADKLLNPWGDLSEQYVLNGDYLELDDLVDPQSHSTSSENSGRSSMTFDEYFDPIALLQELENNNNQDQQGKDSSSRFSVVESSKSFEVVMQPATSGSLVYSAERQEPTGCQPGSSVIETKVLDERTANHTVKRLKAEQSDQGPRRSHTKAASSSTNAATQNGKKKVMKNKRIKKYFCFMPF</sequence>
<name>A0ACC0A9C8_CATRO</name>
<evidence type="ECO:0000313" key="2">
    <source>
        <dbReference type="Proteomes" id="UP001060085"/>
    </source>
</evidence>
<reference evidence="2" key="1">
    <citation type="journal article" date="2023" name="Nat. Plants">
        <title>Single-cell RNA sequencing provides a high-resolution roadmap for understanding the multicellular compartmentation of specialized metabolism.</title>
        <authorList>
            <person name="Sun S."/>
            <person name="Shen X."/>
            <person name="Li Y."/>
            <person name="Li Y."/>
            <person name="Wang S."/>
            <person name="Li R."/>
            <person name="Zhang H."/>
            <person name="Shen G."/>
            <person name="Guo B."/>
            <person name="Wei J."/>
            <person name="Xu J."/>
            <person name="St-Pierre B."/>
            <person name="Chen S."/>
            <person name="Sun C."/>
        </authorList>
    </citation>
    <scope>NUCLEOTIDE SEQUENCE [LARGE SCALE GENOMIC DNA]</scope>
</reference>
<dbReference type="EMBL" id="CM044706">
    <property type="protein sequence ID" value="KAI5656018.1"/>
    <property type="molecule type" value="Genomic_DNA"/>
</dbReference>